<dbReference type="PANTHER" id="PTHR10509:SF14">
    <property type="entry name" value="CAFFEOYL-COA O-METHYLTRANSFERASE 3-RELATED"/>
    <property type="match status" value="1"/>
</dbReference>
<dbReference type="SUPFAM" id="SSF53335">
    <property type="entry name" value="S-adenosyl-L-methionine-dependent methyltransferases"/>
    <property type="match status" value="1"/>
</dbReference>
<name>A0A7C4KJW6_9CHLR</name>
<dbReference type="PROSITE" id="PS51682">
    <property type="entry name" value="SAM_OMT_I"/>
    <property type="match status" value="1"/>
</dbReference>
<reference evidence="4" key="1">
    <citation type="journal article" date="2020" name="mSystems">
        <title>Genome- and Community-Level Interaction Insights into Carbon Utilization and Element Cycling Functions of Hydrothermarchaeota in Hydrothermal Sediment.</title>
        <authorList>
            <person name="Zhou Z."/>
            <person name="Liu Y."/>
            <person name="Xu W."/>
            <person name="Pan J."/>
            <person name="Luo Z.H."/>
            <person name="Li M."/>
        </authorList>
    </citation>
    <scope>NUCLEOTIDE SEQUENCE [LARGE SCALE GENOMIC DNA]</scope>
    <source>
        <strain evidence="4">SpSt-573</strain>
    </source>
</reference>
<dbReference type="Gene3D" id="3.40.50.150">
    <property type="entry name" value="Vaccinia Virus protein VP39"/>
    <property type="match status" value="1"/>
</dbReference>
<organism evidence="4">
    <name type="scientific">Anaerolinea thermolimosa</name>
    <dbReference type="NCBI Taxonomy" id="229919"/>
    <lineage>
        <taxon>Bacteria</taxon>
        <taxon>Bacillati</taxon>
        <taxon>Chloroflexota</taxon>
        <taxon>Anaerolineae</taxon>
        <taxon>Anaerolineales</taxon>
        <taxon>Anaerolineaceae</taxon>
        <taxon>Anaerolinea</taxon>
    </lineage>
</organism>
<keyword evidence="2 4" id="KW-0808">Transferase</keyword>
<sequence length="210" mass="23876">MMNLEEYIDHHITPEDPVLHELFRQTHLRTVNPHQVSGHRLGSLLTLISQMMQPHYVLEIGTFTGYASICLARGLQDGGELHTIESNEELHEMALQYFNKAGVASKIKILHGNALNIIPTLPYQYDLVFIDSEKKDYLTCYQLVFDKVKAGGIILADNVLWYGQVADPSCQDATTRALRTFNLYVRNDPRVTVTILPLRDGLSIIRKNEE</sequence>
<accession>A0A7C4KJW6</accession>
<evidence type="ECO:0000313" key="4">
    <source>
        <dbReference type="EMBL" id="HGS23278.1"/>
    </source>
</evidence>
<evidence type="ECO:0000256" key="1">
    <source>
        <dbReference type="ARBA" id="ARBA00022603"/>
    </source>
</evidence>
<gene>
    <name evidence="4" type="ORF">ENT37_15615</name>
</gene>
<dbReference type="EMBL" id="DSYK01000783">
    <property type="protein sequence ID" value="HGS23278.1"/>
    <property type="molecule type" value="Genomic_DNA"/>
</dbReference>
<dbReference type="InterPro" id="IPR002935">
    <property type="entry name" value="SAM_O-MeTrfase"/>
</dbReference>
<comment type="caution">
    <text evidence="4">The sequence shown here is derived from an EMBL/GenBank/DDBJ whole genome shotgun (WGS) entry which is preliminary data.</text>
</comment>
<dbReference type="Pfam" id="PF01596">
    <property type="entry name" value="Methyltransf_3"/>
    <property type="match status" value="1"/>
</dbReference>
<dbReference type="CDD" id="cd02440">
    <property type="entry name" value="AdoMet_MTases"/>
    <property type="match status" value="1"/>
</dbReference>
<keyword evidence="3" id="KW-0949">S-adenosyl-L-methionine</keyword>
<keyword evidence="1 4" id="KW-0489">Methyltransferase</keyword>
<evidence type="ECO:0000256" key="3">
    <source>
        <dbReference type="ARBA" id="ARBA00022691"/>
    </source>
</evidence>
<protein>
    <submittedName>
        <fullName evidence="4">O-methyltransferase</fullName>
    </submittedName>
</protein>
<dbReference type="AlphaFoldDB" id="A0A7C4KJW6"/>
<evidence type="ECO:0000256" key="2">
    <source>
        <dbReference type="ARBA" id="ARBA00022679"/>
    </source>
</evidence>
<dbReference type="GO" id="GO:0008757">
    <property type="term" value="F:S-adenosylmethionine-dependent methyltransferase activity"/>
    <property type="evidence" value="ECO:0007669"/>
    <property type="project" value="TreeGrafter"/>
</dbReference>
<proteinExistence type="predicted"/>
<dbReference type="GO" id="GO:0008171">
    <property type="term" value="F:O-methyltransferase activity"/>
    <property type="evidence" value="ECO:0007669"/>
    <property type="project" value="InterPro"/>
</dbReference>
<dbReference type="InterPro" id="IPR050362">
    <property type="entry name" value="Cation-dep_OMT"/>
</dbReference>
<dbReference type="PANTHER" id="PTHR10509">
    <property type="entry name" value="O-METHYLTRANSFERASE-RELATED"/>
    <property type="match status" value="1"/>
</dbReference>
<dbReference type="GO" id="GO:0032259">
    <property type="term" value="P:methylation"/>
    <property type="evidence" value="ECO:0007669"/>
    <property type="project" value="UniProtKB-KW"/>
</dbReference>
<dbReference type="InterPro" id="IPR029063">
    <property type="entry name" value="SAM-dependent_MTases_sf"/>
</dbReference>